<evidence type="ECO:0000313" key="2">
    <source>
        <dbReference type="EMBL" id="SFB17170.1"/>
    </source>
</evidence>
<dbReference type="CDD" id="cd02230">
    <property type="entry name" value="cupin_HP0902-like"/>
    <property type="match status" value="1"/>
</dbReference>
<dbReference type="Pfam" id="PF07883">
    <property type="entry name" value="Cupin_2"/>
    <property type="match status" value="1"/>
</dbReference>
<dbReference type="InterPro" id="IPR013096">
    <property type="entry name" value="Cupin_2"/>
</dbReference>
<accession>A0A1I0YXS3</accession>
<dbReference type="EMBL" id="FOKI01000015">
    <property type="protein sequence ID" value="SFB17170.1"/>
    <property type="molecule type" value="Genomic_DNA"/>
</dbReference>
<name>A0A1I0YXS3_9CLOT</name>
<protein>
    <submittedName>
        <fullName evidence="2">Cupin domain protein</fullName>
    </submittedName>
</protein>
<dbReference type="Proteomes" id="UP000198619">
    <property type="component" value="Unassembled WGS sequence"/>
</dbReference>
<dbReference type="OrthoDB" id="9793184at2"/>
<dbReference type="Gene3D" id="2.60.120.10">
    <property type="entry name" value="Jelly Rolls"/>
    <property type="match status" value="1"/>
</dbReference>
<gene>
    <name evidence="2" type="ORF">SAMN04488528_101553</name>
</gene>
<reference evidence="2 3" key="1">
    <citation type="submission" date="2016-10" db="EMBL/GenBank/DDBJ databases">
        <authorList>
            <person name="de Groot N.N."/>
        </authorList>
    </citation>
    <scope>NUCLEOTIDE SEQUENCE [LARGE SCALE GENOMIC DNA]</scope>
    <source>
        <strain evidence="2 3">DSM 12271</strain>
    </source>
</reference>
<dbReference type="SUPFAM" id="SSF51182">
    <property type="entry name" value="RmlC-like cupins"/>
    <property type="match status" value="1"/>
</dbReference>
<dbReference type="InterPro" id="IPR011051">
    <property type="entry name" value="RmlC_Cupin_sf"/>
</dbReference>
<organism evidence="2 3">
    <name type="scientific">Clostridium frigidicarnis</name>
    <dbReference type="NCBI Taxonomy" id="84698"/>
    <lineage>
        <taxon>Bacteria</taxon>
        <taxon>Bacillati</taxon>
        <taxon>Bacillota</taxon>
        <taxon>Clostridia</taxon>
        <taxon>Eubacteriales</taxon>
        <taxon>Clostridiaceae</taxon>
        <taxon>Clostridium</taxon>
    </lineage>
</organism>
<dbReference type="STRING" id="84698.SAMN04488528_101553"/>
<dbReference type="PANTHER" id="PTHR37694:SF1">
    <property type="entry name" value="SLR8022 PROTEIN"/>
    <property type="match status" value="1"/>
</dbReference>
<proteinExistence type="predicted"/>
<evidence type="ECO:0000259" key="1">
    <source>
        <dbReference type="Pfam" id="PF07883"/>
    </source>
</evidence>
<dbReference type="AlphaFoldDB" id="A0A1I0YXS3"/>
<dbReference type="RefSeq" id="WP_090041331.1">
    <property type="nucleotide sequence ID" value="NZ_FOKI01000015.1"/>
</dbReference>
<dbReference type="PANTHER" id="PTHR37694">
    <property type="entry name" value="SLR8022 PROTEIN"/>
    <property type="match status" value="1"/>
</dbReference>
<feature type="domain" description="Cupin type-2" evidence="1">
    <location>
        <begin position="43"/>
        <end position="111"/>
    </location>
</feature>
<sequence>MNGKFFKNIEFAKVLALKEDVKYAEGQVVSKTIVQTQNVGVTLFSFDKGEEISSHSAPGDALVYVSEGEVTITIGDNEPVIVTEGNFIAMPANIPHGLEATERFKMMLIVVKG</sequence>
<keyword evidence="3" id="KW-1185">Reference proteome</keyword>
<evidence type="ECO:0000313" key="3">
    <source>
        <dbReference type="Proteomes" id="UP000198619"/>
    </source>
</evidence>
<dbReference type="InterPro" id="IPR014710">
    <property type="entry name" value="RmlC-like_jellyroll"/>
</dbReference>